<dbReference type="GO" id="GO:0004141">
    <property type="term" value="F:dethiobiotin synthase activity"/>
    <property type="evidence" value="ECO:0007669"/>
    <property type="project" value="TreeGrafter"/>
</dbReference>
<dbReference type="CDD" id="cd00610">
    <property type="entry name" value="OAT_like"/>
    <property type="match status" value="1"/>
</dbReference>
<dbReference type="Pfam" id="PF00202">
    <property type="entry name" value="Aminotran_3"/>
    <property type="match status" value="1"/>
</dbReference>
<feature type="binding site" evidence="9">
    <location>
        <position position="324"/>
    </location>
    <ligand>
        <name>substrate</name>
    </ligand>
</feature>
<dbReference type="HAMAP" id="MF_00834">
    <property type="entry name" value="BioA"/>
    <property type="match status" value="1"/>
</dbReference>
<evidence type="ECO:0000256" key="2">
    <source>
        <dbReference type="ARBA" id="ARBA00005063"/>
    </source>
</evidence>
<feature type="binding site" evidence="9">
    <location>
        <position position="155"/>
    </location>
    <ligand>
        <name>substrate</name>
    </ligand>
</feature>
<comment type="similarity">
    <text evidence="9">Belongs to the class-III pyridoxal-phosphate-dependent aminotransferase family. BioA subfamily.</text>
</comment>
<evidence type="ECO:0000313" key="10">
    <source>
        <dbReference type="EMBL" id="MDJ1482184.1"/>
    </source>
</evidence>
<feature type="modified residue" description="N6-(pyridoxal phosphate)lysine" evidence="9">
    <location>
        <position position="290"/>
    </location>
</feature>
<keyword evidence="3 9" id="KW-0032">Aminotransferase</keyword>
<dbReference type="AlphaFoldDB" id="A0AAE3QSR2"/>
<sequence length="452" mass="51096">MSTSIDNLPEIDQNDWKTRDQKAIWHPFTPLTDSHKIVPLTGAKGCYLHRADGRKILDAIGSWWVNLHGHSNEYIAEKIAQQARTLEHVIFAGFTHEPAVTLAERLLEILPQNISKIFYSDNGSTATEVGMKMAFQYWHNQGIQKRRIIAFEGAYHGDTFGAMSVGERNTFTTPFHPFLFEVEFISFPENPKTYTKDLIEHTRVQEDVIHRFKTLAETGEIAAFIYEPLIQGSAGMRMCSPEILNQLLGIAKQHQILCIADEVMTGFGRTGKLFASDHCEIKPDIICLSKGLTGGTLPLGVTACTDEVQRPYHTKDLLKTFFHGHSFTANPLSCVAANASLDLLLSVSCQEAIIRIEQSHTSFAKHISSHPAILDIRQTGIVLALEIRTNAKTSYFNEVRNSLYDYFLEHDILLRPMGNVIYLMTPYIITDEELQIIYQEIENLLNKMVENE</sequence>
<evidence type="ECO:0000256" key="1">
    <source>
        <dbReference type="ARBA" id="ARBA00001933"/>
    </source>
</evidence>
<comment type="catalytic activity">
    <reaction evidence="8 9">
        <text>(8S)-8-amino-7-oxononanoate + S-adenosyl-L-methionine = S-adenosyl-4-methylsulfanyl-2-oxobutanoate + (7R,8S)-7,8-diammoniononanoate</text>
        <dbReference type="Rhea" id="RHEA:16861"/>
        <dbReference type="ChEBI" id="CHEBI:16490"/>
        <dbReference type="ChEBI" id="CHEBI:59789"/>
        <dbReference type="ChEBI" id="CHEBI:149468"/>
        <dbReference type="ChEBI" id="CHEBI:149469"/>
        <dbReference type="EC" id="2.6.1.62"/>
    </reaction>
</comment>
<dbReference type="EC" id="2.6.1.62" evidence="9"/>
<dbReference type="EMBL" id="JASJOS010000007">
    <property type="protein sequence ID" value="MDJ1482184.1"/>
    <property type="molecule type" value="Genomic_DNA"/>
</dbReference>
<comment type="subcellular location">
    <subcellularLocation>
        <location evidence="9">Cytoplasm</location>
    </subcellularLocation>
</comment>
<dbReference type="GO" id="GO:0009102">
    <property type="term" value="P:biotin biosynthetic process"/>
    <property type="evidence" value="ECO:0007669"/>
    <property type="project" value="UniProtKB-UniRule"/>
</dbReference>
<dbReference type="NCBIfam" id="NF004624">
    <property type="entry name" value="PRK05964.1"/>
    <property type="match status" value="1"/>
</dbReference>
<dbReference type="PANTHER" id="PTHR42684:SF3">
    <property type="entry name" value="ADENOSYLMETHIONINE-8-AMINO-7-OXONONANOATE AMINOTRANSFERASE"/>
    <property type="match status" value="1"/>
</dbReference>
<dbReference type="PROSITE" id="PS00600">
    <property type="entry name" value="AA_TRANSFER_CLASS_3"/>
    <property type="match status" value="1"/>
</dbReference>
<protein>
    <recommendedName>
        <fullName evidence="9">Adenosylmethionine-8-amino-7-oxononanoate aminotransferase</fullName>
        <ecNumber evidence="9">2.6.1.62</ecNumber>
    </recommendedName>
    <alternativeName>
        <fullName evidence="9">7,8-diamino-pelargonic acid aminotransferase</fullName>
        <shortName evidence="9">DAPA AT</shortName>
        <shortName evidence="9">DAPA aminotransferase</shortName>
    </alternativeName>
    <alternativeName>
        <fullName evidence="9">7,8-diaminononanoate synthase</fullName>
        <shortName evidence="9">DANS</shortName>
    </alternativeName>
    <alternativeName>
        <fullName evidence="9">Diaminopelargonic acid synthase</fullName>
    </alternativeName>
</protein>
<keyword evidence="4 9" id="KW-0808">Transferase</keyword>
<evidence type="ECO:0000256" key="3">
    <source>
        <dbReference type="ARBA" id="ARBA00022576"/>
    </source>
</evidence>
<dbReference type="NCBIfam" id="TIGR00508">
    <property type="entry name" value="bioA"/>
    <property type="match status" value="1"/>
</dbReference>
<dbReference type="SUPFAM" id="SSF53383">
    <property type="entry name" value="PLP-dependent transferases"/>
    <property type="match status" value="1"/>
</dbReference>
<feature type="binding site" evidence="9">
    <location>
        <begin position="123"/>
        <end position="124"/>
    </location>
    <ligand>
        <name>pyridoxal 5'-phosphate</name>
        <dbReference type="ChEBI" id="CHEBI:597326"/>
    </ligand>
</feature>
<comment type="caution">
    <text evidence="10">The sequence shown here is derived from an EMBL/GenBank/DDBJ whole genome shotgun (WGS) entry which is preliminary data.</text>
</comment>
<gene>
    <name evidence="9 10" type="primary">bioA</name>
    <name evidence="10" type="ORF">QNI16_16895</name>
</gene>
<keyword evidence="7 9" id="KW-0663">Pyridoxal phosphate</keyword>
<comment type="function">
    <text evidence="9">Catalyzes the transfer of the alpha-amino group from S-adenosyl-L-methionine (SAM) to 7-keto-8-aminopelargonic acid (KAPA) to form 7,8-diaminopelargonic acid (DAPA). It is the only aminotransferase known to utilize SAM as an amino donor.</text>
</comment>
<dbReference type="FunFam" id="3.40.640.10:FF:000004">
    <property type="entry name" value="Acetylornithine aminotransferase"/>
    <property type="match status" value="1"/>
</dbReference>
<comment type="cofactor">
    <cofactor evidence="1 9">
        <name>pyridoxal 5'-phosphate</name>
        <dbReference type="ChEBI" id="CHEBI:597326"/>
    </cofactor>
</comment>
<dbReference type="Gene3D" id="3.40.640.10">
    <property type="entry name" value="Type I PLP-dependent aspartate aminotransferase-like (Major domain)"/>
    <property type="match status" value="1"/>
</dbReference>
<dbReference type="GO" id="GO:0004015">
    <property type="term" value="F:adenosylmethionine-8-amino-7-oxononanoate transaminase activity"/>
    <property type="evidence" value="ECO:0007669"/>
    <property type="project" value="UniProtKB-UniRule"/>
</dbReference>
<reference evidence="10" key="1">
    <citation type="submission" date="2023-05" db="EMBL/GenBank/DDBJ databases">
        <authorList>
            <person name="Zhang X."/>
        </authorList>
    </citation>
    <scope>NUCLEOTIDE SEQUENCE</scope>
    <source>
        <strain evidence="10">YF14B1</strain>
    </source>
</reference>
<dbReference type="RefSeq" id="WP_313980971.1">
    <property type="nucleotide sequence ID" value="NZ_JASJOS010000007.1"/>
</dbReference>
<organism evidence="10 11">
    <name type="scientific">Xanthocytophaga flava</name>
    <dbReference type="NCBI Taxonomy" id="3048013"/>
    <lineage>
        <taxon>Bacteria</taxon>
        <taxon>Pseudomonadati</taxon>
        <taxon>Bacteroidota</taxon>
        <taxon>Cytophagia</taxon>
        <taxon>Cytophagales</taxon>
        <taxon>Rhodocytophagaceae</taxon>
        <taxon>Xanthocytophaga</taxon>
    </lineage>
</organism>
<dbReference type="PANTHER" id="PTHR42684">
    <property type="entry name" value="ADENOSYLMETHIONINE-8-AMINO-7-OXONONANOATE AMINOTRANSFERASE"/>
    <property type="match status" value="1"/>
</dbReference>
<dbReference type="Gene3D" id="3.90.1150.10">
    <property type="entry name" value="Aspartate Aminotransferase, domain 1"/>
    <property type="match status" value="1"/>
</dbReference>
<dbReference type="InterPro" id="IPR005814">
    <property type="entry name" value="Aminotrans_3"/>
</dbReference>
<evidence type="ECO:0000256" key="8">
    <source>
        <dbReference type="ARBA" id="ARBA00048449"/>
    </source>
</evidence>
<dbReference type="InterPro" id="IPR015422">
    <property type="entry name" value="PyrdxlP-dep_Trfase_small"/>
</dbReference>
<dbReference type="GO" id="GO:0051537">
    <property type="term" value="F:2 iron, 2 sulfur cluster binding"/>
    <property type="evidence" value="ECO:0007669"/>
    <property type="project" value="UniProtKB-KW"/>
</dbReference>
<feature type="binding site" evidence="9">
    <location>
        <position position="290"/>
    </location>
    <ligand>
        <name>substrate</name>
    </ligand>
</feature>
<feature type="binding site" evidence="9">
    <location>
        <position position="415"/>
    </location>
    <ligand>
        <name>substrate</name>
    </ligand>
</feature>
<dbReference type="InterPro" id="IPR015421">
    <property type="entry name" value="PyrdxlP-dep_Trfase_major"/>
</dbReference>
<dbReference type="InterPro" id="IPR049704">
    <property type="entry name" value="Aminotrans_3_PPA_site"/>
</dbReference>
<keyword evidence="5 9" id="KW-0949">S-adenosyl-L-methionine</keyword>
<dbReference type="GO" id="GO:0030170">
    <property type="term" value="F:pyridoxal phosphate binding"/>
    <property type="evidence" value="ECO:0007669"/>
    <property type="project" value="UniProtKB-UniRule"/>
</dbReference>
<dbReference type="InterPro" id="IPR005815">
    <property type="entry name" value="BioA"/>
</dbReference>
<evidence type="ECO:0000256" key="4">
    <source>
        <dbReference type="ARBA" id="ARBA00022679"/>
    </source>
</evidence>
<feature type="binding site" evidence="9">
    <location>
        <position position="261"/>
    </location>
    <ligand>
        <name>pyridoxal 5'-phosphate</name>
        <dbReference type="ChEBI" id="CHEBI:597326"/>
    </ligand>
</feature>
<accession>A0AAE3QSR2</accession>
<evidence type="ECO:0000313" key="11">
    <source>
        <dbReference type="Proteomes" id="UP001241110"/>
    </source>
</evidence>
<feature type="site" description="Participates in the substrate recognition with KAPA and in a stacking interaction with the adenine ring of SAM" evidence="9">
    <location>
        <position position="28"/>
    </location>
</feature>
<feature type="binding site" evidence="9">
    <location>
        <begin position="325"/>
        <end position="326"/>
    </location>
    <ligand>
        <name>pyridoxal 5'-phosphate</name>
        <dbReference type="ChEBI" id="CHEBI:597326"/>
    </ligand>
</feature>
<feature type="binding site" evidence="9">
    <location>
        <position position="63"/>
    </location>
    <ligand>
        <name>substrate</name>
    </ligand>
</feature>
<keyword evidence="9" id="KW-0963">Cytoplasm</keyword>
<name>A0AAE3QSR2_9BACT</name>
<evidence type="ECO:0000256" key="9">
    <source>
        <dbReference type="HAMAP-Rule" id="MF_00834"/>
    </source>
</evidence>
<keyword evidence="6 9" id="KW-0093">Biotin biosynthesis</keyword>
<proteinExistence type="inferred from homology"/>
<evidence type="ECO:0000256" key="5">
    <source>
        <dbReference type="ARBA" id="ARBA00022691"/>
    </source>
</evidence>
<dbReference type="GO" id="GO:0005737">
    <property type="term" value="C:cytoplasm"/>
    <property type="evidence" value="ECO:0007669"/>
    <property type="project" value="UniProtKB-SubCell"/>
</dbReference>
<comment type="subunit">
    <text evidence="9">Homodimer.</text>
</comment>
<dbReference type="Proteomes" id="UP001241110">
    <property type="component" value="Unassembled WGS sequence"/>
</dbReference>
<evidence type="ECO:0000256" key="6">
    <source>
        <dbReference type="ARBA" id="ARBA00022756"/>
    </source>
</evidence>
<dbReference type="InterPro" id="IPR015424">
    <property type="entry name" value="PyrdxlP-dep_Trfase"/>
</dbReference>
<comment type="pathway">
    <text evidence="2 9">Cofactor biosynthesis; biotin biosynthesis; 7,8-diaminononanoate from 8-amino-7-oxononanoate (SAM route): step 1/1.</text>
</comment>
<evidence type="ECO:0000256" key="7">
    <source>
        <dbReference type="ARBA" id="ARBA00022898"/>
    </source>
</evidence>